<evidence type="ECO:0000313" key="4">
    <source>
        <dbReference type="Proteomes" id="UP000032180"/>
    </source>
</evidence>
<dbReference type="InterPro" id="IPR036047">
    <property type="entry name" value="F-box-like_dom_sf"/>
</dbReference>
<accession>A0A0D9WWY3</accession>
<dbReference type="AlphaFoldDB" id="A0A0D9WWY3"/>
<organism evidence="3 4">
    <name type="scientific">Leersia perrieri</name>
    <dbReference type="NCBI Taxonomy" id="77586"/>
    <lineage>
        <taxon>Eukaryota</taxon>
        <taxon>Viridiplantae</taxon>
        <taxon>Streptophyta</taxon>
        <taxon>Embryophyta</taxon>
        <taxon>Tracheophyta</taxon>
        <taxon>Spermatophyta</taxon>
        <taxon>Magnoliopsida</taxon>
        <taxon>Liliopsida</taxon>
        <taxon>Poales</taxon>
        <taxon>Poaceae</taxon>
        <taxon>BOP clade</taxon>
        <taxon>Oryzoideae</taxon>
        <taxon>Oryzeae</taxon>
        <taxon>Oryzinae</taxon>
        <taxon>Leersia</taxon>
    </lineage>
</organism>
<keyword evidence="4" id="KW-1185">Reference proteome</keyword>
<dbReference type="SMART" id="SM00256">
    <property type="entry name" value="FBOX"/>
    <property type="match status" value="2"/>
</dbReference>
<protein>
    <recommendedName>
        <fullName evidence="2">F-box domain-containing protein</fullName>
    </recommendedName>
</protein>
<feature type="region of interest" description="Disordered" evidence="1">
    <location>
        <begin position="521"/>
        <end position="553"/>
    </location>
</feature>
<feature type="domain" description="F-box" evidence="2">
    <location>
        <begin position="18"/>
        <end position="58"/>
    </location>
</feature>
<dbReference type="Proteomes" id="UP000032180">
    <property type="component" value="Chromosome 7"/>
</dbReference>
<dbReference type="eggNOG" id="ENOG502QWF7">
    <property type="taxonomic scope" value="Eukaryota"/>
</dbReference>
<dbReference type="EnsemblPlants" id="LPERR07G06620.1">
    <property type="protein sequence ID" value="LPERR07G06620.1"/>
    <property type="gene ID" value="LPERR07G06620"/>
</dbReference>
<proteinExistence type="predicted"/>
<dbReference type="InterPro" id="IPR055312">
    <property type="entry name" value="FBL15-like"/>
</dbReference>
<dbReference type="SUPFAM" id="SSF52047">
    <property type="entry name" value="RNI-like"/>
    <property type="match status" value="1"/>
</dbReference>
<sequence>MAGGGGGAGEKEDLFNALPDDALRLILIRLPSTAAAARTRLVSRRWRDLWNTLPELRFPGVTDLARVSAALRLNAVPVLHHLRIDTSDRARHEIAAVLELAAPRLTGKLCFDITMPENQIQGAEEGDLEEEDDDDDDEEEEEEEGNALEIPCFEKATEITMSLSDLAIRLRPAGVFANLTALRLSNFRLHNQNQRDLGDAVSSEGCPALQEVVLCKTEGFSKLAIRSESLLRVELTLLEGLQQLTIRAPLLRKLFSACRMMTPTADISAPSLETLAWIDSYDQSSVHFGDMPHLQSITSPVILVYGQPNFPIIQHRGIGAFLKNFKAVPCLDLFAYYPHSMVNCEYLLDAITTSMLPDNIDQLCLRLETRGHNFGPCAFHFLRMSSSITELMMFFGDTLKAEVPCSSGCIFYKPQDWETLDISLSFLEKVTIRRMTGAECEICFVKRLLRWTPVLKKIILEFHPSVTISEEVYEKLHSLSSPRFCMEITSISMAPRGHVICSFCSRHPGPKFKIPTVGIKKRKKEEETPFSKTLPGDELEASMADGGGDGDGDDHLSTLPDELLHLILLRLRSTAAAALTSLLSRRWRHLWTTLPWLGFPTVTDLARVSAALRLHAAPVLQHLDVRCHNPATHEIAAVLNMAARRLEGVLVVIAMRGNRNSAAADGIGGVVQIPCFQKATHITIHLGGLGIRLPPSGVFEKLIWLRLDHFRFDSQCDPGDVLSSGRCPSLRYLSLRRAQGLSNLAIRSESLLHVDLYDLGGLQQLTIFAPMLRELAVSRCISLMVTTANITAPALETLMWVDMYNQSSVHFNVMPHLQRITTFVFSIYGETNDYYSFHTAAFLKQFDPVALLQNFKAVHNLELSLFYPERMVSCESLMEAISVLPDIDILSLLLFTRGHTFGPCVFHFLRMCTSIRELKLLYNDILKAEVPCSSDCFCYKPQDWETVDICLHFLQKIAIRMLKGAEFEICFVKRLLKWAPVLKTITLGFDPSVTVSEEVCEELLSLASPGICMEIYLRRDGAKALRSPSANDDILSALPENILRHPRLRHHGVGEPKFGGAIRVPCFRKASLRSFGYLGIRLPPFGVFEKLIRDWDSLRVGVRLPGPLESAKRHRHHHQGSS</sequence>
<reference evidence="3 4" key="1">
    <citation type="submission" date="2012-08" db="EMBL/GenBank/DDBJ databases">
        <title>Oryza genome evolution.</title>
        <authorList>
            <person name="Wing R.A."/>
        </authorList>
    </citation>
    <scope>NUCLEOTIDE SEQUENCE</scope>
</reference>
<reference evidence="4" key="2">
    <citation type="submission" date="2013-12" db="EMBL/GenBank/DDBJ databases">
        <authorList>
            <person name="Yu Y."/>
            <person name="Lee S."/>
            <person name="de Baynast K."/>
            <person name="Wissotski M."/>
            <person name="Liu L."/>
            <person name="Talag J."/>
            <person name="Goicoechea J."/>
            <person name="Angelova A."/>
            <person name="Jetty R."/>
            <person name="Kudrna D."/>
            <person name="Golser W."/>
            <person name="Rivera L."/>
            <person name="Zhang J."/>
            <person name="Wing R."/>
        </authorList>
    </citation>
    <scope>NUCLEOTIDE SEQUENCE</scope>
</reference>
<dbReference type="SUPFAM" id="SSF81383">
    <property type="entry name" value="F-box domain"/>
    <property type="match status" value="2"/>
</dbReference>
<dbReference type="Pfam" id="PF00646">
    <property type="entry name" value="F-box"/>
    <property type="match status" value="2"/>
</dbReference>
<evidence type="ECO:0000256" key="1">
    <source>
        <dbReference type="SAM" id="MobiDB-lite"/>
    </source>
</evidence>
<feature type="domain" description="F-box" evidence="2">
    <location>
        <begin position="559"/>
        <end position="599"/>
    </location>
</feature>
<dbReference type="HOGENOM" id="CLU_001629_0_0_1"/>
<dbReference type="PANTHER" id="PTHR34709">
    <property type="entry name" value="OS10G0396666 PROTEIN"/>
    <property type="match status" value="1"/>
</dbReference>
<feature type="compositionally biased region" description="Acidic residues" evidence="1">
    <location>
        <begin position="124"/>
        <end position="146"/>
    </location>
</feature>
<name>A0A0D9WWY3_9ORYZ</name>
<evidence type="ECO:0000259" key="2">
    <source>
        <dbReference type="SMART" id="SM00256"/>
    </source>
</evidence>
<dbReference type="Gene3D" id="3.80.10.10">
    <property type="entry name" value="Ribonuclease Inhibitor"/>
    <property type="match status" value="1"/>
</dbReference>
<dbReference type="PANTHER" id="PTHR34709:SF61">
    <property type="entry name" value="OS07G0229100 PROTEIN"/>
    <property type="match status" value="1"/>
</dbReference>
<dbReference type="InterPro" id="IPR001810">
    <property type="entry name" value="F-box_dom"/>
</dbReference>
<dbReference type="Gramene" id="LPERR07G06620.1">
    <property type="protein sequence ID" value="LPERR07G06620.1"/>
    <property type="gene ID" value="LPERR07G06620"/>
</dbReference>
<feature type="region of interest" description="Disordered" evidence="1">
    <location>
        <begin position="120"/>
        <end position="148"/>
    </location>
</feature>
<reference evidence="3" key="3">
    <citation type="submission" date="2015-04" db="UniProtKB">
        <authorList>
            <consortium name="EnsemblPlants"/>
        </authorList>
    </citation>
    <scope>IDENTIFICATION</scope>
</reference>
<dbReference type="InterPro" id="IPR032675">
    <property type="entry name" value="LRR_dom_sf"/>
</dbReference>
<dbReference type="STRING" id="77586.A0A0D9WWY3"/>
<evidence type="ECO:0000313" key="3">
    <source>
        <dbReference type="EnsemblPlants" id="LPERR07G06620.1"/>
    </source>
</evidence>